<proteinExistence type="predicted"/>
<sequence>MPLLIKLHEDGREEVKEQGARVEAIAWNEDRSYKEVVGSEPVIGCSILVGSVTARSYSDQDYWLTTKVTEILEKQLDSAGHIDFVKFRTEKSVYVLVGDLEEWKKHKNNTSK</sequence>
<reference evidence="1" key="1">
    <citation type="submission" date="2020-05" db="EMBL/GenBank/DDBJ databases">
        <authorList>
            <person name="Chiriac C."/>
            <person name="Salcher M."/>
            <person name="Ghai R."/>
            <person name="Kavagutti S V."/>
        </authorList>
    </citation>
    <scope>NUCLEOTIDE SEQUENCE</scope>
</reference>
<dbReference type="EMBL" id="LR797474">
    <property type="protein sequence ID" value="CAB4218986.1"/>
    <property type="molecule type" value="Genomic_DNA"/>
</dbReference>
<gene>
    <name evidence="1" type="ORF">UFOVP1604_69</name>
</gene>
<protein>
    <submittedName>
        <fullName evidence="1">Uncharacterized protein</fullName>
    </submittedName>
</protein>
<accession>A0A6J5SVF3</accession>
<name>A0A6J5SVF3_9CAUD</name>
<organism evidence="1">
    <name type="scientific">uncultured Caudovirales phage</name>
    <dbReference type="NCBI Taxonomy" id="2100421"/>
    <lineage>
        <taxon>Viruses</taxon>
        <taxon>Duplodnaviria</taxon>
        <taxon>Heunggongvirae</taxon>
        <taxon>Uroviricota</taxon>
        <taxon>Caudoviricetes</taxon>
        <taxon>Peduoviridae</taxon>
        <taxon>Maltschvirus</taxon>
        <taxon>Maltschvirus maltsch</taxon>
    </lineage>
</organism>
<evidence type="ECO:0000313" key="1">
    <source>
        <dbReference type="EMBL" id="CAB4218986.1"/>
    </source>
</evidence>